<name>A0ABR5SJ20_9BACT</name>
<reference evidence="1 2" key="1">
    <citation type="submission" date="2015-11" db="EMBL/GenBank/DDBJ databases">
        <authorList>
            <person name="Lin W."/>
        </authorList>
    </citation>
    <scope>NUCLEOTIDE SEQUENCE [LARGE SCALE GENOMIC DNA]</scope>
    <source>
        <strain evidence="1 2">HCH-1</strain>
    </source>
</reference>
<evidence type="ECO:0000313" key="1">
    <source>
        <dbReference type="EMBL" id="KWT93336.1"/>
    </source>
</evidence>
<dbReference type="Proteomes" id="UP000060487">
    <property type="component" value="Unassembled WGS sequence"/>
</dbReference>
<proteinExistence type="predicted"/>
<protein>
    <submittedName>
        <fullName evidence="1">Uncharacterized protein</fullName>
    </submittedName>
</protein>
<organism evidence="1 2">
    <name type="scientific">Candidatus Magnetominusculus xianensis</name>
    <dbReference type="NCBI Taxonomy" id="1748249"/>
    <lineage>
        <taxon>Bacteria</taxon>
        <taxon>Pseudomonadati</taxon>
        <taxon>Nitrospirota</taxon>
        <taxon>Nitrospiria</taxon>
        <taxon>Nitrospirales</taxon>
        <taxon>Nitrospiraceae</taxon>
        <taxon>Candidatus Magnetominusculus</taxon>
    </lineage>
</organism>
<gene>
    <name evidence="1" type="ORF">ASN18_0312</name>
</gene>
<dbReference type="EMBL" id="LNQR01000011">
    <property type="protein sequence ID" value="KWT93336.1"/>
    <property type="molecule type" value="Genomic_DNA"/>
</dbReference>
<evidence type="ECO:0000313" key="2">
    <source>
        <dbReference type="Proteomes" id="UP000060487"/>
    </source>
</evidence>
<keyword evidence="2" id="KW-1185">Reference proteome</keyword>
<comment type="caution">
    <text evidence="1">The sequence shown here is derived from an EMBL/GenBank/DDBJ whole genome shotgun (WGS) entry which is preliminary data.</text>
</comment>
<accession>A0ABR5SJ20</accession>
<sequence length="146" mass="16323">MPCLGCLSRMQEIRLYGSEGGEAKTSPPPISFYAKMRLKRVLNLSCRLYMGTKMLSFPIHKRLDSSLRWNDNIKIHSAFALLSTAIAKHFRWIQPRSLFPFCPKGVPSAAGIEIYIPVSPCQKTSAICKELDIVRAARVSSCCNTS</sequence>